<evidence type="ECO:0000313" key="2">
    <source>
        <dbReference type="EMBL" id="KAB0345134.1"/>
    </source>
</evidence>
<feature type="non-terminal residue" evidence="2">
    <location>
        <position position="1"/>
    </location>
</feature>
<dbReference type="GO" id="GO:0005634">
    <property type="term" value="C:nucleus"/>
    <property type="evidence" value="ECO:0007669"/>
    <property type="project" value="TreeGrafter"/>
</dbReference>
<dbReference type="AlphaFoldDB" id="A0A5N3V7I9"/>
<evidence type="ECO:0000259" key="1">
    <source>
        <dbReference type="Pfam" id="PF03184"/>
    </source>
</evidence>
<dbReference type="EMBL" id="VCEA01000003">
    <property type="protein sequence ID" value="KAB0345134.1"/>
    <property type="molecule type" value="Genomic_DNA"/>
</dbReference>
<dbReference type="InterPro" id="IPR004875">
    <property type="entry name" value="DDE_SF_endonuclease_dom"/>
</dbReference>
<dbReference type="PANTHER" id="PTHR19303:SF26">
    <property type="entry name" value="TIGGER TRANSPOSABLE ELEMENT-DERIVED PROTEIN 1"/>
    <property type="match status" value="1"/>
</dbReference>
<reference evidence="2 3" key="1">
    <citation type="submission" date="2019-06" db="EMBL/GenBank/DDBJ databases">
        <title>Discovery of a novel chromosome fission-fusion reversal in muntjac.</title>
        <authorList>
            <person name="Mudd A.B."/>
            <person name="Bredeson J.V."/>
            <person name="Baum R."/>
            <person name="Hockemeyer D."/>
            <person name="Rokhsar D.S."/>
        </authorList>
    </citation>
    <scope>NUCLEOTIDE SEQUENCE [LARGE SCALE GENOMIC DNA]</scope>
    <source>
        <strain evidence="2">UTSW_UCB_Mm</strain>
        <tissue evidence="2">Fibroblast cell line</tissue>
    </source>
</reference>
<dbReference type="GO" id="GO:0003677">
    <property type="term" value="F:DNA binding"/>
    <property type="evidence" value="ECO:0007669"/>
    <property type="project" value="TreeGrafter"/>
</dbReference>
<dbReference type="InterPro" id="IPR050863">
    <property type="entry name" value="CenT-Element_Derived"/>
</dbReference>
<comment type="caution">
    <text evidence="2">The sequence shown here is derived from an EMBL/GenBank/DDBJ whole genome shotgun (WGS) entry which is preliminary data.</text>
</comment>
<proteinExistence type="predicted"/>
<organism evidence="2 3">
    <name type="scientific">Muntiacus muntjak</name>
    <name type="common">Barking deer</name>
    <name type="synonym">Indian muntjac</name>
    <dbReference type="NCBI Taxonomy" id="9888"/>
    <lineage>
        <taxon>Eukaryota</taxon>
        <taxon>Metazoa</taxon>
        <taxon>Chordata</taxon>
        <taxon>Craniata</taxon>
        <taxon>Vertebrata</taxon>
        <taxon>Euteleostomi</taxon>
        <taxon>Mammalia</taxon>
        <taxon>Eutheria</taxon>
        <taxon>Laurasiatheria</taxon>
        <taxon>Artiodactyla</taxon>
        <taxon>Ruminantia</taxon>
        <taxon>Pecora</taxon>
        <taxon>Cervidae</taxon>
        <taxon>Muntiacinae</taxon>
        <taxon>Muntiacus</taxon>
    </lineage>
</organism>
<protein>
    <recommendedName>
        <fullName evidence="1">DDE-1 domain-containing protein</fullName>
    </recommendedName>
</protein>
<gene>
    <name evidence="2" type="ORF">FD754_022060</name>
</gene>
<sequence length="435" mass="49240">RLGLLYPKVSQVVNVKEKFLKEINAILGWIEDHTSYNTPLSRNQIQNKSLTPFNSIKVEKIEEAEEANFEANRCLFMRLKERSYLYNIKVKGEALSAGVEAAASFPEDIFSVDKASLYWKKIPSKTFIAGEEKSMPGFKASKDRLALLSGSVFIYCSENPKALNNNTKSGDFPGGLVWNGKIWMRAYHFTTLFTEYFKCIIKKFCSEKKIPLKILLLIDSAPGNPRALVKMYNEINVFFFFFHASNTVSILQAMDQEVTSTFKSYLRNTFHKDITAIDSDSSNGSGQCNLKTFWKVLIILDAMKNIHDSLEEFKASVEEVTADIVEIGRELEVEPEGVTDLWQSHDKVASIDEQKMWFLELNTSGEDAVKMVEMTTKDLEYSKHLVDKAVGGFERTDANFESSSRGNMLQNIIACYRALKTGALGQSRGMGWEGR</sequence>
<dbReference type="Proteomes" id="UP000326458">
    <property type="component" value="Unassembled WGS sequence"/>
</dbReference>
<feature type="domain" description="DDE-1" evidence="1">
    <location>
        <begin position="152"/>
        <end position="314"/>
    </location>
</feature>
<keyword evidence="3" id="KW-1185">Reference proteome</keyword>
<dbReference type="PANTHER" id="PTHR19303">
    <property type="entry name" value="TRANSPOSON"/>
    <property type="match status" value="1"/>
</dbReference>
<name>A0A5N3V7I9_MUNMU</name>
<evidence type="ECO:0000313" key="3">
    <source>
        <dbReference type="Proteomes" id="UP000326458"/>
    </source>
</evidence>
<dbReference type="Pfam" id="PF03184">
    <property type="entry name" value="DDE_1"/>
    <property type="match status" value="1"/>
</dbReference>
<accession>A0A5N3V7I9</accession>